<sequence length="412" mass="43219">MVSARTKLNKRRVASYIGAGVIGGGSPFVPTQPQLVANFTGIPNGTFVQMGTGNVRALGRSGHTSGSVLARNLRFLDSLILLGTNGAESTSGTLNTLQRAIEIGGVTTRALYAAANSIGISGSVQALSDVIGSVELPPDTAFFARWEKALPLDTNSLIAHALVGPSGQGFRTSGASQLMSTGAMNSSGTGAGPQIWPNAILGIPISPMSCVAIIGDSIGNYRDAPNTAAGGGAWAQALNDLDGHVVPWMKQTQNGHTFGNASFASAPLQKTHWQYVTDIMIELSTNSMPASGTVSERLASLQAGWLNLADGARAIIGPYGKRLRVHFFDMVKRDSYELDSVQRDTRLAYNAWGAAFADNKADAYYNTDSEVTVPVGTDGIHLAAAVHTAIAANVIVPGYRPFLNPLYFPRGE</sequence>
<dbReference type="AlphaFoldDB" id="A0AAX2QNA7"/>
<dbReference type="RefSeq" id="WP_132611357.1">
    <property type="nucleotide sequence ID" value="NZ_SMBI01000005.1"/>
</dbReference>
<reference evidence="1 2" key="1">
    <citation type="submission" date="2019-03" db="EMBL/GenBank/DDBJ databases">
        <title>Genomic Encyclopedia of Type Strains, Phase IV (KMG-V): Genome sequencing to study the core and pangenomes of soil and plant-associated prokaryotes.</title>
        <authorList>
            <person name="Whitman W."/>
        </authorList>
    </citation>
    <scope>NUCLEOTIDE SEQUENCE [LARGE SCALE GENOMIC DNA]</scope>
    <source>
        <strain evidence="1 2">FB403</strain>
    </source>
</reference>
<dbReference type="EMBL" id="SMBI01000005">
    <property type="protein sequence ID" value="TCU25272.1"/>
    <property type="molecule type" value="Genomic_DNA"/>
</dbReference>
<accession>A0AAX2QNA7</accession>
<evidence type="ECO:0000313" key="2">
    <source>
        <dbReference type="Proteomes" id="UP000295021"/>
    </source>
</evidence>
<organism evidence="1 2">
    <name type="scientific">Rhizobium laguerreae</name>
    <dbReference type="NCBI Taxonomy" id="1076926"/>
    <lineage>
        <taxon>Bacteria</taxon>
        <taxon>Pseudomonadati</taxon>
        <taxon>Pseudomonadota</taxon>
        <taxon>Alphaproteobacteria</taxon>
        <taxon>Hyphomicrobiales</taxon>
        <taxon>Rhizobiaceae</taxon>
        <taxon>Rhizobium/Agrobacterium group</taxon>
        <taxon>Rhizobium</taxon>
    </lineage>
</organism>
<gene>
    <name evidence="1" type="ORF">EV131_105386</name>
</gene>
<comment type="caution">
    <text evidence="1">The sequence shown here is derived from an EMBL/GenBank/DDBJ whole genome shotgun (WGS) entry which is preliminary data.</text>
</comment>
<protein>
    <recommendedName>
        <fullName evidence="3">SGNH/GDSL hydrolase family protein</fullName>
    </recommendedName>
</protein>
<dbReference type="SUPFAM" id="SSF52266">
    <property type="entry name" value="SGNH hydrolase"/>
    <property type="match status" value="1"/>
</dbReference>
<evidence type="ECO:0000313" key="1">
    <source>
        <dbReference type="EMBL" id="TCU25272.1"/>
    </source>
</evidence>
<dbReference type="Proteomes" id="UP000295021">
    <property type="component" value="Unassembled WGS sequence"/>
</dbReference>
<proteinExistence type="predicted"/>
<evidence type="ECO:0008006" key="3">
    <source>
        <dbReference type="Google" id="ProtNLM"/>
    </source>
</evidence>
<name>A0AAX2QNA7_9HYPH</name>